<keyword evidence="1" id="KW-0677">Repeat</keyword>
<dbReference type="SUPFAM" id="SSF50985">
    <property type="entry name" value="RCC1/BLIP-II"/>
    <property type="match status" value="1"/>
</dbReference>
<name>A0AA38YA99_9EURO</name>
<dbReference type="PANTHER" id="PTHR22870">
    <property type="entry name" value="REGULATOR OF CHROMOSOME CONDENSATION"/>
    <property type="match status" value="1"/>
</dbReference>
<accession>A0AA38YA99</accession>
<dbReference type="InterPro" id="IPR000408">
    <property type="entry name" value="Reg_chr_condens"/>
</dbReference>
<dbReference type="Proteomes" id="UP001172681">
    <property type="component" value="Unassembled WGS sequence"/>
</dbReference>
<dbReference type="PANTHER" id="PTHR22870:SF466">
    <property type="entry name" value="ANKYRIN REPEAT-CONTAINING PROTEIN"/>
    <property type="match status" value="1"/>
</dbReference>
<protein>
    <submittedName>
        <fullName evidence="4">Alpha tubulin suppressor</fullName>
    </submittedName>
</protein>
<dbReference type="InterPro" id="IPR051210">
    <property type="entry name" value="Ub_ligase/GEF_domain"/>
</dbReference>
<feature type="compositionally biased region" description="Low complexity" evidence="3">
    <location>
        <begin position="135"/>
        <end position="145"/>
    </location>
</feature>
<feature type="compositionally biased region" description="Basic and acidic residues" evidence="3">
    <location>
        <begin position="100"/>
        <end position="120"/>
    </location>
</feature>
<dbReference type="AlphaFoldDB" id="A0AA38YA99"/>
<evidence type="ECO:0000256" key="1">
    <source>
        <dbReference type="ARBA" id="ARBA00022737"/>
    </source>
</evidence>
<comment type="caution">
    <text evidence="4">The sequence shown here is derived from an EMBL/GenBank/DDBJ whole genome shotgun (WGS) entry which is preliminary data.</text>
</comment>
<dbReference type="Gene3D" id="2.130.10.30">
    <property type="entry name" value="Regulator of chromosome condensation 1/beta-lactamase-inhibitor protein II"/>
    <property type="match status" value="2"/>
</dbReference>
<keyword evidence="5" id="KW-1185">Reference proteome</keyword>
<evidence type="ECO:0000256" key="2">
    <source>
        <dbReference type="PROSITE-ProRule" id="PRU00235"/>
    </source>
</evidence>
<proteinExistence type="predicted"/>
<evidence type="ECO:0000313" key="4">
    <source>
        <dbReference type="EMBL" id="KAJ9641245.1"/>
    </source>
</evidence>
<organism evidence="4 5">
    <name type="scientific">Knufia peltigerae</name>
    <dbReference type="NCBI Taxonomy" id="1002370"/>
    <lineage>
        <taxon>Eukaryota</taxon>
        <taxon>Fungi</taxon>
        <taxon>Dikarya</taxon>
        <taxon>Ascomycota</taxon>
        <taxon>Pezizomycotina</taxon>
        <taxon>Eurotiomycetes</taxon>
        <taxon>Chaetothyriomycetidae</taxon>
        <taxon>Chaetothyriales</taxon>
        <taxon>Trichomeriaceae</taxon>
        <taxon>Knufia</taxon>
    </lineage>
</organism>
<reference evidence="4" key="1">
    <citation type="submission" date="2022-10" db="EMBL/GenBank/DDBJ databases">
        <title>Culturing micro-colonial fungi from biological soil crusts in the Mojave desert and describing Neophaeococcomyces mojavensis, and introducing the new genera and species Taxawa tesnikishii.</title>
        <authorList>
            <person name="Kurbessoian T."/>
            <person name="Stajich J.E."/>
        </authorList>
    </citation>
    <scope>NUCLEOTIDE SEQUENCE</scope>
    <source>
        <strain evidence="4">TK_35</strain>
    </source>
</reference>
<feature type="repeat" description="RCC1" evidence="2">
    <location>
        <begin position="271"/>
        <end position="326"/>
    </location>
</feature>
<evidence type="ECO:0000256" key="3">
    <source>
        <dbReference type="SAM" id="MobiDB-lite"/>
    </source>
</evidence>
<gene>
    <name evidence="4" type="primary">ATS1</name>
    <name evidence="4" type="ORF">H2204_002923</name>
</gene>
<feature type="repeat" description="RCC1" evidence="2">
    <location>
        <begin position="370"/>
        <end position="407"/>
    </location>
</feature>
<feature type="region of interest" description="Disordered" evidence="3">
    <location>
        <begin position="132"/>
        <end position="151"/>
    </location>
</feature>
<dbReference type="PRINTS" id="PR00633">
    <property type="entry name" value="RCCNDNSATION"/>
</dbReference>
<dbReference type="PROSITE" id="PS50012">
    <property type="entry name" value="RCC1_3"/>
    <property type="match status" value="3"/>
</dbReference>
<dbReference type="EMBL" id="JAPDRN010000012">
    <property type="protein sequence ID" value="KAJ9641245.1"/>
    <property type="molecule type" value="Genomic_DNA"/>
</dbReference>
<sequence length="476" mass="50669">MEETDHHDTRTTLTASSSSSPIVFALGSNGSGQLGIGHNDDSSHAQKCLFQIVDGGDDKDSNPNSKLKSGGGGVKKIVAGGNHTLLLTKDGRVFLAGNDRGGKSPKKEEEKEKDETSSKSIFREYRIDDSLDLGSSTTTTTSTTTHRTPSKETKIISDVAATWEASFFVVNRQIVYVRGTGSKGELGLGQEVCQVERPTKVFDVDDDLNDDGDDVDNTTIGVAAAAAATAAVVVAAGPVDTTTTTTKPKPKPHISTISASMSHVVFVLSDGRCFGWGSCRKGQLGENHRKDKILWRPTRIDQDSSLTFKPEGVVVGRDHTAFLSCGKRLLVWGETKDFDVHGQALSHKLTRQDTVVSGWSSIHVSSSSSSTVVSVGKNRRGQLAPTNLPPVKALAAGSEHCVAITTTQEIIAWGWGEHGNCGEEVDGKGDVAGRWNVISSPLLASDKYRVEAVAAGCATTFVICCEKKVNNQNMGK</sequence>
<feature type="region of interest" description="Disordered" evidence="3">
    <location>
        <begin position="54"/>
        <end position="74"/>
    </location>
</feature>
<feature type="repeat" description="RCC1" evidence="2">
    <location>
        <begin position="21"/>
        <end position="90"/>
    </location>
</feature>
<dbReference type="Pfam" id="PF00415">
    <property type="entry name" value="RCC1"/>
    <property type="match status" value="1"/>
</dbReference>
<dbReference type="Pfam" id="PF13540">
    <property type="entry name" value="RCC1_2"/>
    <property type="match status" value="2"/>
</dbReference>
<evidence type="ECO:0000313" key="5">
    <source>
        <dbReference type="Proteomes" id="UP001172681"/>
    </source>
</evidence>
<dbReference type="InterPro" id="IPR009091">
    <property type="entry name" value="RCC1/BLIP-II"/>
</dbReference>
<feature type="region of interest" description="Disordered" evidence="3">
    <location>
        <begin position="96"/>
        <end position="120"/>
    </location>
</feature>